<dbReference type="Proteomes" id="UP000054051">
    <property type="component" value="Unassembled WGS sequence"/>
</dbReference>
<keyword evidence="2" id="KW-1185">Reference proteome</keyword>
<evidence type="ECO:0000313" key="2">
    <source>
        <dbReference type="Proteomes" id="UP000054051"/>
    </source>
</evidence>
<reference evidence="1 2" key="1">
    <citation type="submission" date="2011-08" db="EMBL/GenBank/DDBJ databases">
        <title>The genome of the obligate endobacterium of an arbuscular mycorrhizal fungus reveals an interphylum network of nutritional interactions.</title>
        <authorList>
            <person name="Ghignone S."/>
            <person name="Salvioli A."/>
            <person name="Anca I."/>
            <person name="Lumini E."/>
            <person name="Ortu G."/>
            <person name="Petiti L."/>
            <person name="Cruveiller S."/>
            <person name="Bianciotto V."/>
            <person name="Piffanelli P."/>
            <person name="Lanfranco L."/>
            <person name="Bonfante P."/>
        </authorList>
    </citation>
    <scope>NUCLEOTIDE SEQUENCE [LARGE SCALE GENOMIC DNA]</scope>
    <source>
        <strain evidence="1 2">BEG34</strain>
    </source>
</reference>
<evidence type="ECO:0000313" key="1">
    <source>
        <dbReference type="EMBL" id="CCD29934.1"/>
    </source>
</evidence>
<comment type="caution">
    <text evidence="1">The sequence shown here is derived from an EMBL/GenBank/DDBJ whole genome shotgun (WGS) entry which is preliminary data.</text>
</comment>
<dbReference type="RefSeq" id="WP_006683029.1">
    <property type="nucleotide sequence ID" value="NZ_CAFB01000051.1"/>
</dbReference>
<dbReference type="AlphaFoldDB" id="G2JAY2"/>
<sequence>MKSFGSLAAFAAHLVKLEVDVARAAHRGLESAAIAVEKTAKNQFGHYPRAIGDFEQWPPLKEATKADRVRQGYSPDEPLLRSGALRDSITHEVRGLDAVIGSEHEVMVHQELGTSTIPPRPVLGPAALRNRRKIQRMLGHAAASAIAGTTQLPKYDFET</sequence>
<proteinExistence type="predicted"/>
<dbReference type="EMBL" id="CAFB01000051">
    <property type="protein sequence ID" value="CCD29934.1"/>
    <property type="molecule type" value="Genomic_DNA"/>
</dbReference>
<name>G2JAY2_9BURK</name>
<dbReference type="OrthoDB" id="278515at2"/>
<dbReference type="eggNOG" id="COG5005">
    <property type="taxonomic scope" value="Bacteria"/>
</dbReference>
<dbReference type="STRING" id="1070319.CAGGBEG34_330030"/>
<gene>
    <name evidence="1" type="ORF">CAGGBEG34_330030</name>
</gene>
<organism evidence="1 2">
    <name type="scientific">Candidatus Glomeribacter gigasporarum BEG34</name>
    <dbReference type="NCBI Taxonomy" id="1070319"/>
    <lineage>
        <taxon>Bacteria</taxon>
        <taxon>Pseudomonadati</taxon>
        <taxon>Pseudomonadota</taxon>
        <taxon>Betaproteobacteria</taxon>
        <taxon>Burkholderiales</taxon>
        <taxon>Burkholderiaceae</taxon>
        <taxon>Candidatus Glomeribacter</taxon>
    </lineage>
</organism>
<accession>G2JAY2</accession>
<protein>
    <submittedName>
        <fullName evidence="1">Putative bacteriophage-related protein</fullName>
    </submittedName>
</protein>